<dbReference type="AlphaFoldDB" id="A0A061S6E0"/>
<accession>A0A061S6E0</accession>
<dbReference type="EMBL" id="GBEZ01006856">
    <property type="protein sequence ID" value="JAC78564.1"/>
    <property type="molecule type" value="Transcribed_RNA"/>
</dbReference>
<protein>
    <submittedName>
        <fullName evidence="1">Uncharacterized protein</fullName>
    </submittedName>
</protein>
<sequence length="87" mass="9100">MPQAQLAHAEEALAELDATGVAQVPLAVEAAPPLRRIEGATAHTGHPFQPPPAKLVWGARLSSPVACCLLINDQEFSGKIAVPSLTR</sequence>
<evidence type="ECO:0000313" key="1">
    <source>
        <dbReference type="EMBL" id="JAC78564.1"/>
    </source>
</evidence>
<proteinExistence type="predicted"/>
<name>A0A061S6E0_9CHLO</name>
<gene>
    <name evidence="1" type="ORF">TSPGSL018_14814</name>
</gene>
<organism evidence="1">
    <name type="scientific">Tetraselmis sp. GSL018</name>
    <dbReference type="NCBI Taxonomy" id="582737"/>
    <lineage>
        <taxon>Eukaryota</taxon>
        <taxon>Viridiplantae</taxon>
        <taxon>Chlorophyta</taxon>
        <taxon>core chlorophytes</taxon>
        <taxon>Chlorodendrophyceae</taxon>
        <taxon>Chlorodendrales</taxon>
        <taxon>Chlorodendraceae</taxon>
        <taxon>Tetraselmis</taxon>
    </lineage>
</organism>
<reference evidence="1" key="1">
    <citation type="submission" date="2014-05" db="EMBL/GenBank/DDBJ databases">
        <title>The transcriptome of the halophilic microalga Tetraselmis sp. GSL018 isolated from the Great Salt Lake, Utah.</title>
        <authorList>
            <person name="Jinkerson R.E."/>
            <person name="D'Adamo S."/>
            <person name="Posewitz M.C."/>
        </authorList>
    </citation>
    <scope>NUCLEOTIDE SEQUENCE</scope>
    <source>
        <strain evidence="1">GSL018</strain>
    </source>
</reference>